<dbReference type="Pfam" id="PF00069">
    <property type="entry name" value="Pkinase"/>
    <property type="match status" value="1"/>
</dbReference>
<dbReference type="Proteomes" id="UP000070412">
    <property type="component" value="Unassembled WGS sequence"/>
</dbReference>
<dbReference type="OrthoDB" id="68483at2759"/>
<reference evidence="12" key="1">
    <citation type="journal article" date="2020" name="PLoS Negl. Trop. Dis.">
        <title>High-quality nuclear genome for Sarcoptes scabiei-A critical resource for a neglected parasite.</title>
        <authorList>
            <person name="Korhonen P.K."/>
            <person name="Gasser R.B."/>
            <person name="Ma G."/>
            <person name="Wang T."/>
            <person name="Stroehlein A.J."/>
            <person name="Young N.D."/>
            <person name="Ang C.S."/>
            <person name="Fernando D.D."/>
            <person name="Lu H.C."/>
            <person name="Taylor S."/>
            <person name="Reynolds S.L."/>
            <person name="Mofiz E."/>
            <person name="Najaraj S.H."/>
            <person name="Gowda H."/>
            <person name="Madugundu A."/>
            <person name="Renuse S."/>
            <person name="Holt D."/>
            <person name="Pandey A."/>
            <person name="Papenfuss A.T."/>
            <person name="Fischer K."/>
        </authorList>
    </citation>
    <scope>NUCLEOTIDE SEQUENCE [LARGE SCALE GENOMIC DNA]</scope>
</reference>
<feature type="region of interest" description="Disordered" evidence="8">
    <location>
        <begin position="1"/>
        <end position="25"/>
    </location>
</feature>
<reference evidence="11" key="3">
    <citation type="submission" date="2022-06" db="UniProtKB">
        <authorList>
            <consortium name="EnsemblMetazoa"/>
        </authorList>
    </citation>
    <scope>IDENTIFICATION</scope>
</reference>
<dbReference type="FunFam" id="3.30.200.20:FF:000042">
    <property type="entry name" value="Aurora kinase A"/>
    <property type="match status" value="1"/>
</dbReference>
<dbReference type="InterPro" id="IPR008271">
    <property type="entry name" value="Ser/Thr_kinase_AS"/>
</dbReference>
<evidence type="ECO:0000256" key="4">
    <source>
        <dbReference type="ARBA" id="ARBA00022777"/>
    </source>
</evidence>
<keyword evidence="5 6" id="KW-0067">ATP-binding</keyword>
<evidence type="ECO:0000313" key="11">
    <source>
        <dbReference type="EnsemblMetazoa" id="KAF7489090.1"/>
    </source>
</evidence>
<dbReference type="GO" id="GO:0004674">
    <property type="term" value="F:protein serine/threonine kinase activity"/>
    <property type="evidence" value="ECO:0007669"/>
    <property type="project" value="UniProtKB-KW"/>
</dbReference>
<feature type="binding site" evidence="6">
    <location>
        <position position="100"/>
    </location>
    <ligand>
        <name>ATP</name>
        <dbReference type="ChEBI" id="CHEBI:30616"/>
    </ligand>
</feature>
<accession>A0A834VB49</accession>
<dbReference type="OMA" id="MCMNGTE"/>
<dbReference type="Gene3D" id="1.10.510.10">
    <property type="entry name" value="Transferase(Phosphotransferase) domain 1"/>
    <property type="match status" value="1"/>
</dbReference>
<reference evidence="10" key="2">
    <citation type="submission" date="2020-01" db="EMBL/GenBank/DDBJ databases">
        <authorList>
            <person name="Korhonen P.K.K."/>
            <person name="Guangxu M.G."/>
            <person name="Wang T.W."/>
            <person name="Stroehlein A.J.S."/>
            <person name="Young N.D."/>
            <person name="Ang C.-S.A."/>
            <person name="Fernando D.W.F."/>
            <person name="Lu H.L."/>
            <person name="Taylor S.T."/>
            <person name="Ehtesham M.E.M."/>
            <person name="Najaraj S.H.N."/>
            <person name="Harsha G.H.G."/>
            <person name="Madugundu A.M."/>
            <person name="Renuse S.R."/>
            <person name="Holt D.H."/>
            <person name="Pandey A.P."/>
            <person name="Papenfuss A.P."/>
            <person name="Gasser R.B.G."/>
            <person name="Fischer K.F."/>
        </authorList>
    </citation>
    <scope>NUCLEOTIDE SEQUENCE</scope>
    <source>
        <strain evidence="10">SSS_KF_BRIS2020</strain>
    </source>
</reference>
<keyword evidence="1 7" id="KW-0723">Serine/threonine-protein kinase</keyword>
<feature type="compositionally biased region" description="Basic and acidic residues" evidence="8">
    <location>
        <begin position="1"/>
        <end position="16"/>
    </location>
</feature>
<evidence type="ECO:0000259" key="9">
    <source>
        <dbReference type="PROSITE" id="PS50011"/>
    </source>
</evidence>
<gene>
    <name evidence="10" type="ORF">SSS_1237</name>
</gene>
<evidence type="ECO:0000313" key="10">
    <source>
        <dbReference type="EMBL" id="KAF7489090.1"/>
    </source>
</evidence>
<dbReference type="InterPro" id="IPR017441">
    <property type="entry name" value="Protein_kinase_ATP_BS"/>
</dbReference>
<dbReference type="PROSITE" id="PS50011">
    <property type="entry name" value="PROTEIN_KINASE_DOM"/>
    <property type="match status" value="1"/>
</dbReference>
<dbReference type="InterPro" id="IPR000719">
    <property type="entry name" value="Prot_kinase_dom"/>
</dbReference>
<keyword evidence="3 6" id="KW-0547">Nucleotide-binding</keyword>
<evidence type="ECO:0000256" key="1">
    <source>
        <dbReference type="ARBA" id="ARBA00022527"/>
    </source>
</evidence>
<dbReference type="AlphaFoldDB" id="A0A834VB49"/>
<evidence type="ECO:0000256" key="3">
    <source>
        <dbReference type="ARBA" id="ARBA00022741"/>
    </source>
</evidence>
<dbReference type="GO" id="GO:0005737">
    <property type="term" value="C:cytoplasm"/>
    <property type="evidence" value="ECO:0007669"/>
    <property type="project" value="TreeGrafter"/>
</dbReference>
<dbReference type="PANTHER" id="PTHR24346:SF77">
    <property type="entry name" value="SERINE THREONINE PROTEIN KINASE"/>
    <property type="match status" value="1"/>
</dbReference>
<dbReference type="PANTHER" id="PTHR24346">
    <property type="entry name" value="MAP/MICROTUBULE AFFINITY-REGULATING KINASE"/>
    <property type="match status" value="1"/>
</dbReference>
<name>A0A834VB49_SARSC</name>
<evidence type="ECO:0000313" key="12">
    <source>
        <dbReference type="Proteomes" id="UP000070412"/>
    </source>
</evidence>
<keyword evidence="2" id="KW-0808">Transferase</keyword>
<comment type="similarity">
    <text evidence="7">Belongs to the protein kinase superfamily.</text>
</comment>
<keyword evidence="4 10" id="KW-0418">Kinase</keyword>
<dbReference type="GO" id="GO:0005524">
    <property type="term" value="F:ATP binding"/>
    <property type="evidence" value="ECO:0007669"/>
    <property type="project" value="UniProtKB-UniRule"/>
</dbReference>
<evidence type="ECO:0000256" key="8">
    <source>
        <dbReference type="SAM" id="MobiDB-lite"/>
    </source>
</evidence>
<keyword evidence="12" id="KW-1185">Reference proteome</keyword>
<dbReference type="PROSITE" id="PS00108">
    <property type="entry name" value="PROTEIN_KINASE_ST"/>
    <property type="match status" value="1"/>
</dbReference>
<dbReference type="InterPro" id="IPR011009">
    <property type="entry name" value="Kinase-like_dom_sf"/>
</dbReference>
<dbReference type="SUPFAM" id="SSF56112">
    <property type="entry name" value="Protein kinase-like (PK-like)"/>
    <property type="match status" value="1"/>
</dbReference>
<dbReference type="PROSITE" id="PS00107">
    <property type="entry name" value="PROTEIN_KINASE_ATP"/>
    <property type="match status" value="1"/>
</dbReference>
<dbReference type="EnsemblMetazoa" id="SSS_1237s_mrna">
    <property type="protein sequence ID" value="KAF7489090.1"/>
    <property type="gene ID" value="SSS_1237"/>
</dbReference>
<dbReference type="SMART" id="SM00220">
    <property type="entry name" value="S_TKc"/>
    <property type="match status" value="1"/>
</dbReference>
<dbReference type="EMBL" id="WVUK01000065">
    <property type="protein sequence ID" value="KAF7489090.1"/>
    <property type="molecule type" value="Genomic_DNA"/>
</dbReference>
<dbReference type="GO" id="GO:0035556">
    <property type="term" value="P:intracellular signal transduction"/>
    <property type="evidence" value="ECO:0007669"/>
    <property type="project" value="TreeGrafter"/>
</dbReference>
<protein>
    <submittedName>
        <fullName evidence="10">Serine/threonine-protein kinase stk11</fullName>
    </submittedName>
</protein>
<evidence type="ECO:0000256" key="2">
    <source>
        <dbReference type="ARBA" id="ARBA00022679"/>
    </source>
</evidence>
<evidence type="ECO:0000256" key="5">
    <source>
        <dbReference type="ARBA" id="ARBA00022840"/>
    </source>
</evidence>
<feature type="domain" description="Protein kinase" evidence="9">
    <location>
        <begin position="67"/>
        <end position="328"/>
    </location>
</feature>
<dbReference type="FunFam" id="1.10.510.10:FF:000571">
    <property type="entry name" value="Maternal embryonic leucine zipper kinase"/>
    <property type="match status" value="1"/>
</dbReference>
<proteinExistence type="inferred from homology"/>
<organism evidence="10">
    <name type="scientific">Sarcoptes scabiei</name>
    <name type="common">Itch mite</name>
    <name type="synonym">Acarus scabiei</name>
    <dbReference type="NCBI Taxonomy" id="52283"/>
    <lineage>
        <taxon>Eukaryota</taxon>
        <taxon>Metazoa</taxon>
        <taxon>Ecdysozoa</taxon>
        <taxon>Arthropoda</taxon>
        <taxon>Chelicerata</taxon>
        <taxon>Arachnida</taxon>
        <taxon>Acari</taxon>
        <taxon>Acariformes</taxon>
        <taxon>Sarcoptiformes</taxon>
        <taxon>Astigmata</taxon>
        <taxon>Psoroptidia</taxon>
        <taxon>Sarcoptoidea</taxon>
        <taxon>Sarcoptidae</taxon>
        <taxon>Sarcoptinae</taxon>
        <taxon>Sarcoptes</taxon>
    </lineage>
</organism>
<evidence type="ECO:0000256" key="6">
    <source>
        <dbReference type="PROSITE-ProRule" id="PRU10141"/>
    </source>
</evidence>
<sequence length="416" mass="49149">MESIRSNEKSSNKFEDSSNTEVTESSAIEKGEYLDLDASTIDQFVFDNENEELYRIKVHKYREIKKYIKGEILGRGKFGVVREFIEKKTLKRFAGKIVRKNLLRKDPHVRFQINKELSITYHFNHQNVLKVYDLYATNTKIYLFMEFCYGELGEFLQVYQRLPKTQSKDYFAQIIDGLGYLHSHGIIHRDIKPENILITPDNVIKLADFGVCQVVSYFTLDDTVFGTDGTPLYHPPELFDPKILDYSGSKIDIWSAGVVLYRMLTGVLPFFNSSSLKQTDIDEILNKNIQYPFEIKQDVLLVDLLNGIFKKNFHKRITILEIKNHPWMQMDDDRKRTEPFRKMPTENRQIDCYRGLTVLTRIYNKYYPIPDEERLVNYEQFQESLKQLPLWRSSRFVGQESMRMKLITKKNQLNFI</sequence>
<evidence type="ECO:0000256" key="7">
    <source>
        <dbReference type="RuleBase" id="RU000304"/>
    </source>
</evidence>